<dbReference type="EMBL" id="JAVDQK010000004">
    <property type="protein sequence ID" value="MDR6218290.1"/>
    <property type="molecule type" value="Genomic_DNA"/>
</dbReference>
<name>A0AAE3XDV8_9DEIO</name>
<dbReference type="Proteomes" id="UP001185331">
    <property type="component" value="Unassembled WGS sequence"/>
</dbReference>
<dbReference type="AlphaFoldDB" id="A0AAE3XDV8"/>
<evidence type="ECO:0000313" key="1">
    <source>
        <dbReference type="EMBL" id="MDR6218290.1"/>
    </source>
</evidence>
<evidence type="ECO:0000313" key="2">
    <source>
        <dbReference type="Proteomes" id="UP001185331"/>
    </source>
</evidence>
<organism evidence="1 2">
    <name type="scientific">Deinococcus soli</name>
    <name type="common">ex Cha et al. 2016</name>
    <dbReference type="NCBI Taxonomy" id="1309411"/>
    <lineage>
        <taxon>Bacteria</taxon>
        <taxon>Thermotogati</taxon>
        <taxon>Deinococcota</taxon>
        <taxon>Deinococci</taxon>
        <taxon>Deinococcales</taxon>
        <taxon>Deinococcaceae</taxon>
        <taxon>Deinococcus</taxon>
    </lineage>
</organism>
<reference evidence="1" key="1">
    <citation type="submission" date="2023-07" db="EMBL/GenBank/DDBJ databases">
        <title>Sorghum-associated microbial communities from plants grown in Nebraska, USA.</title>
        <authorList>
            <person name="Schachtman D."/>
        </authorList>
    </citation>
    <scope>NUCLEOTIDE SEQUENCE</scope>
    <source>
        <strain evidence="1">BE330</strain>
    </source>
</reference>
<dbReference type="RefSeq" id="WP_309854646.1">
    <property type="nucleotide sequence ID" value="NZ_JAVDQJ010000005.1"/>
</dbReference>
<protein>
    <submittedName>
        <fullName evidence="1">Uncharacterized protein</fullName>
    </submittedName>
</protein>
<accession>A0AAE3XDV8</accession>
<gene>
    <name evidence="1" type="ORF">J2Y00_001853</name>
</gene>
<sequence length="72" mass="7525">MSLGHYALYTDTNGHVTLLADAPDAASLERHAEALTGQPVIWRPYAPLAGVRCGVAGDTLLLIDSPVQGEPA</sequence>
<comment type="caution">
    <text evidence="1">The sequence shown here is derived from an EMBL/GenBank/DDBJ whole genome shotgun (WGS) entry which is preliminary data.</text>
</comment>
<proteinExistence type="predicted"/>